<reference evidence="2 3" key="1">
    <citation type="submission" date="2008-07" db="EMBL/GenBank/DDBJ databases">
        <authorList>
            <person name="El-Sayed N."/>
            <person name="Caler E."/>
            <person name="Inman J."/>
            <person name="Amedeo P."/>
            <person name="Hass B."/>
            <person name="Wortman J."/>
        </authorList>
    </citation>
    <scope>NUCLEOTIDE SEQUENCE [LARGE SCALE GENOMIC DNA]</scope>
    <source>
        <strain evidence="3">ATCC 50983 / TXsc</strain>
    </source>
</reference>
<keyword evidence="3" id="KW-1185">Reference proteome</keyword>
<dbReference type="EMBL" id="GG676168">
    <property type="protein sequence ID" value="EER12299.1"/>
    <property type="molecule type" value="Genomic_DNA"/>
</dbReference>
<dbReference type="OrthoDB" id="10690013at2759"/>
<evidence type="ECO:0000313" key="3">
    <source>
        <dbReference type="Proteomes" id="UP000007800"/>
    </source>
</evidence>
<feature type="non-terminal residue" evidence="2">
    <location>
        <position position="200"/>
    </location>
</feature>
<feature type="region of interest" description="Disordered" evidence="1">
    <location>
        <begin position="23"/>
        <end position="86"/>
    </location>
</feature>
<dbReference type="RefSeq" id="XP_002780504.1">
    <property type="nucleotide sequence ID" value="XM_002780458.1"/>
</dbReference>
<name>C5KSU9_PERM5</name>
<proteinExistence type="predicted"/>
<accession>C5KSU9</accession>
<feature type="compositionally biased region" description="Basic and acidic residues" evidence="1">
    <location>
        <begin position="27"/>
        <end position="46"/>
    </location>
</feature>
<organism evidence="3">
    <name type="scientific">Perkinsus marinus (strain ATCC 50983 / TXsc)</name>
    <dbReference type="NCBI Taxonomy" id="423536"/>
    <lineage>
        <taxon>Eukaryota</taxon>
        <taxon>Sar</taxon>
        <taxon>Alveolata</taxon>
        <taxon>Perkinsozoa</taxon>
        <taxon>Perkinsea</taxon>
        <taxon>Perkinsida</taxon>
        <taxon>Perkinsidae</taxon>
        <taxon>Perkinsus</taxon>
    </lineage>
</organism>
<evidence type="ECO:0000256" key="1">
    <source>
        <dbReference type="SAM" id="MobiDB-lite"/>
    </source>
</evidence>
<gene>
    <name evidence="2" type="ORF">Pmar_PMAR001096</name>
</gene>
<dbReference type="GeneID" id="9057346"/>
<dbReference type="OMA" id="HHAKEGM"/>
<dbReference type="InParanoid" id="C5KSU9"/>
<feature type="non-terminal residue" evidence="2">
    <location>
        <position position="1"/>
    </location>
</feature>
<dbReference type="AlphaFoldDB" id="C5KSU9"/>
<dbReference type="Proteomes" id="UP000007800">
    <property type="component" value="Unassembled WGS sequence"/>
</dbReference>
<protein>
    <submittedName>
        <fullName evidence="2">Uncharacterized protein</fullName>
    </submittedName>
</protein>
<sequence>LRRPRDVCDLAVPPVAKVTRGRTMEVGCERSPRLDDSLEREHHAKEGMPGGGERGELVRGQGEGLADGLKGSSRGSNLGGMAVSRRGIERRASKQDEALGENLVTVDSTLEEHFHEVERFERRLIPCEDDLAQPSRQSGAVFANTPSAVAVGEAEVPTADGVMTVGRRPKSMKWYFLSIGESSQGFVKHHVHKDAALKGE</sequence>
<evidence type="ECO:0000313" key="2">
    <source>
        <dbReference type="EMBL" id="EER12299.1"/>
    </source>
</evidence>